<name>A2G8Q4_TRIV3</name>
<reference evidence="3" key="2">
    <citation type="journal article" date="2007" name="Science">
        <title>Draft genome sequence of the sexually transmitted pathogen Trichomonas vaginalis.</title>
        <authorList>
            <person name="Carlton J.M."/>
            <person name="Hirt R.P."/>
            <person name="Silva J.C."/>
            <person name="Delcher A.L."/>
            <person name="Schatz M."/>
            <person name="Zhao Q."/>
            <person name="Wortman J.R."/>
            <person name="Bidwell S.L."/>
            <person name="Alsmark U.C.M."/>
            <person name="Besteiro S."/>
            <person name="Sicheritz-Ponten T."/>
            <person name="Noel C.J."/>
            <person name="Dacks J.B."/>
            <person name="Foster P.G."/>
            <person name="Simillion C."/>
            <person name="Van de Peer Y."/>
            <person name="Miranda-Saavedra D."/>
            <person name="Barton G.J."/>
            <person name="Westrop G.D."/>
            <person name="Mueller S."/>
            <person name="Dessi D."/>
            <person name="Fiori P.L."/>
            <person name="Ren Q."/>
            <person name="Paulsen I."/>
            <person name="Zhang H."/>
            <person name="Bastida-Corcuera F.D."/>
            <person name="Simoes-Barbosa A."/>
            <person name="Brown M.T."/>
            <person name="Hayes R.D."/>
            <person name="Mukherjee M."/>
            <person name="Okumura C.Y."/>
            <person name="Schneider R."/>
            <person name="Smith A.J."/>
            <person name="Vanacova S."/>
            <person name="Villalvazo M."/>
            <person name="Haas B.J."/>
            <person name="Pertea M."/>
            <person name="Feldblyum T.V."/>
            <person name="Utterback T.R."/>
            <person name="Shu C.L."/>
            <person name="Osoegawa K."/>
            <person name="de Jong P.J."/>
            <person name="Hrdy I."/>
            <person name="Horvathova L."/>
            <person name="Zubacova Z."/>
            <person name="Dolezal P."/>
            <person name="Malik S.B."/>
            <person name="Logsdon J.M. Jr."/>
            <person name="Henze K."/>
            <person name="Gupta A."/>
            <person name="Wang C.C."/>
            <person name="Dunne R.L."/>
            <person name="Upcroft J.A."/>
            <person name="Upcroft P."/>
            <person name="White O."/>
            <person name="Salzberg S.L."/>
            <person name="Tang P."/>
            <person name="Chiu C.-H."/>
            <person name="Lee Y.-S."/>
            <person name="Embley T.M."/>
            <person name="Coombs G.H."/>
            <person name="Mottram J.C."/>
            <person name="Tachezy J."/>
            <person name="Fraser-Liggett C.M."/>
            <person name="Johnson P.J."/>
        </authorList>
    </citation>
    <scope>NUCLEOTIDE SEQUENCE [LARGE SCALE GENOMIC DNA]</scope>
    <source>
        <strain evidence="3">G3</strain>
    </source>
</reference>
<dbReference type="VEuPathDB" id="TrichDB:TVAG_325970"/>
<evidence type="ECO:0000313" key="3">
    <source>
        <dbReference type="EMBL" id="EAX86462.1"/>
    </source>
</evidence>
<feature type="transmembrane region" description="Helical" evidence="2">
    <location>
        <begin position="170"/>
        <end position="190"/>
    </location>
</feature>
<gene>
    <name evidence="3" type="ORF">TVAG_325970</name>
</gene>
<keyword evidence="2" id="KW-0472">Membrane</keyword>
<evidence type="ECO:0000256" key="2">
    <source>
        <dbReference type="SAM" id="Phobius"/>
    </source>
</evidence>
<dbReference type="KEGG" id="tva:4744109"/>
<accession>A2G8Q4</accession>
<evidence type="ECO:0008006" key="5">
    <source>
        <dbReference type="Google" id="ProtNLM"/>
    </source>
</evidence>
<keyword evidence="4" id="KW-1185">Reference proteome</keyword>
<dbReference type="AlphaFoldDB" id="A2G8Q4"/>
<evidence type="ECO:0000313" key="4">
    <source>
        <dbReference type="Proteomes" id="UP000001542"/>
    </source>
</evidence>
<sequence length="327" mass="38327">MDWLFQIPGIYHFLHALRDEKNFNNFLCIHLLNSAVLIFLPLHNWFPFGQLYFNMRRALHTEDPGAPEAEQKQETHMKSKSKLAEKAKSKQQVRKVKGMSKLRFKTFPAKLGVFLSHVPCPLVFTYVQFFYPSGDILSIPSLAFLAMTCYRAFIYPFFRNKYATEIPRVTVGFYSAISFHIGLCASRILAVVPNVNLHDSRYIIQQYVILALFAMSFIYLIMHDWHICRSRTERSYDISMYATNKWGWERVTCPQYCWTFVTYLIWIFLLPDRVQALSFMVYIYVLTAGRADIVHGILCQSIPGYAFSGRKPCFFFLNHSKAFLRLY</sequence>
<protein>
    <recommendedName>
        <fullName evidence="5">Polyprenol reductase</fullName>
    </recommendedName>
</protein>
<dbReference type="RefSeq" id="XP_001299392.1">
    <property type="nucleotide sequence ID" value="XM_001299391.1"/>
</dbReference>
<evidence type="ECO:0000256" key="1">
    <source>
        <dbReference type="SAM" id="MobiDB-lite"/>
    </source>
</evidence>
<proteinExistence type="predicted"/>
<keyword evidence="2" id="KW-1133">Transmembrane helix</keyword>
<organism evidence="3 4">
    <name type="scientific">Trichomonas vaginalis (strain ATCC PRA-98 / G3)</name>
    <dbReference type="NCBI Taxonomy" id="412133"/>
    <lineage>
        <taxon>Eukaryota</taxon>
        <taxon>Metamonada</taxon>
        <taxon>Parabasalia</taxon>
        <taxon>Trichomonadida</taxon>
        <taxon>Trichomonadidae</taxon>
        <taxon>Trichomonas</taxon>
    </lineage>
</organism>
<dbReference type="EMBL" id="DS114643">
    <property type="protein sequence ID" value="EAX86462.1"/>
    <property type="molecule type" value="Genomic_DNA"/>
</dbReference>
<keyword evidence="2" id="KW-0812">Transmembrane</keyword>
<feature type="region of interest" description="Disordered" evidence="1">
    <location>
        <begin position="65"/>
        <end position="85"/>
    </location>
</feature>
<feature type="transmembrane region" description="Helical" evidence="2">
    <location>
        <begin position="137"/>
        <end position="158"/>
    </location>
</feature>
<dbReference type="Proteomes" id="UP000001542">
    <property type="component" value="Unassembled WGS sequence"/>
</dbReference>
<dbReference type="VEuPathDB" id="TrichDB:TVAGG3_0741250"/>
<dbReference type="InParanoid" id="A2G8Q4"/>
<feature type="transmembrane region" description="Helical" evidence="2">
    <location>
        <begin position="202"/>
        <end position="222"/>
    </location>
</feature>
<reference evidence="3" key="1">
    <citation type="submission" date="2006-10" db="EMBL/GenBank/DDBJ databases">
        <authorList>
            <person name="Amadeo P."/>
            <person name="Zhao Q."/>
            <person name="Wortman J."/>
            <person name="Fraser-Liggett C."/>
            <person name="Carlton J."/>
        </authorList>
    </citation>
    <scope>NUCLEOTIDE SEQUENCE</scope>
    <source>
        <strain evidence="3">G3</strain>
    </source>
</reference>
<feature type="transmembrane region" description="Helical" evidence="2">
    <location>
        <begin position="111"/>
        <end position="131"/>
    </location>
</feature>
<feature type="transmembrane region" description="Helical" evidence="2">
    <location>
        <begin position="23"/>
        <end position="46"/>
    </location>
</feature>
<dbReference type="GO" id="GO:0016491">
    <property type="term" value="F:oxidoreductase activity"/>
    <property type="evidence" value="ECO:0000318"/>
    <property type="project" value="GO_Central"/>
</dbReference>